<dbReference type="EMBL" id="KK914736">
    <property type="protein sequence ID" value="KDP29595.1"/>
    <property type="molecule type" value="Genomic_DNA"/>
</dbReference>
<sequence length="51" mass="5442">MQVTIPSSWSDSVTPHFSCVSIVVYRSVNCTTGPEVEGGEPSNKDKGKTKA</sequence>
<gene>
    <name evidence="2" type="ORF">JCGZ_19122</name>
</gene>
<accession>A0A067KBG1</accession>
<dbReference type="AlphaFoldDB" id="A0A067KBG1"/>
<feature type="compositionally biased region" description="Basic and acidic residues" evidence="1">
    <location>
        <begin position="42"/>
        <end position="51"/>
    </location>
</feature>
<organism evidence="2 3">
    <name type="scientific">Jatropha curcas</name>
    <name type="common">Barbados nut</name>
    <dbReference type="NCBI Taxonomy" id="180498"/>
    <lineage>
        <taxon>Eukaryota</taxon>
        <taxon>Viridiplantae</taxon>
        <taxon>Streptophyta</taxon>
        <taxon>Embryophyta</taxon>
        <taxon>Tracheophyta</taxon>
        <taxon>Spermatophyta</taxon>
        <taxon>Magnoliopsida</taxon>
        <taxon>eudicotyledons</taxon>
        <taxon>Gunneridae</taxon>
        <taxon>Pentapetalae</taxon>
        <taxon>rosids</taxon>
        <taxon>fabids</taxon>
        <taxon>Malpighiales</taxon>
        <taxon>Euphorbiaceae</taxon>
        <taxon>Crotonoideae</taxon>
        <taxon>Jatropheae</taxon>
        <taxon>Jatropha</taxon>
    </lineage>
</organism>
<name>A0A067KBG1_JATCU</name>
<proteinExistence type="predicted"/>
<feature type="region of interest" description="Disordered" evidence="1">
    <location>
        <begin position="31"/>
        <end position="51"/>
    </location>
</feature>
<dbReference type="Proteomes" id="UP000027138">
    <property type="component" value="Unassembled WGS sequence"/>
</dbReference>
<evidence type="ECO:0000313" key="3">
    <source>
        <dbReference type="Proteomes" id="UP000027138"/>
    </source>
</evidence>
<keyword evidence="3" id="KW-1185">Reference proteome</keyword>
<evidence type="ECO:0000256" key="1">
    <source>
        <dbReference type="SAM" id="MobiDB-lite"/>
    </source>
</evidence>
<protein>
    <submittedName>
        <fullName evidence="2">Uncharacterized protein</fullName>
    </submittedName>
</protein>
<evidence type="ECO:0000313" key="2">
    <source>
        <dbReference type="EMBL" id="KDP29595.1"/>
    </source>
</evidence>
<reference evidence="2 3" key="1">
    <citation type="journal article" date="2014" name="PLoS ONE">
        <title>Global Analysis of Gene Expression Profiles in Physic Nut (Jatropha curcas L.) Seedlings Exposed to Salt Stress.</title>
        <authorList>
            <person name="Zhang L."/>
            <person name="Zhang C."/>
            <person name="Wu P."/>
            <person name="Chen Y."/>
            <person name="Li M."/>
            <person name="Jiang H."/>
            <person name="Wu G."/>
        </authorList>
    </citation>
    <scope>NUCLEOTIDE SEQUENCE [LARGE SCALE GENOMIC DNA]</scope>
    <source>
        <strain evidence="3">cv. GZQX0401</strain>
        <tissue evidence="2">Young leaves</tissue>
    </source>
</reference>